<evidence type="ECO:0000313" key="1">
    <source>
        <dbReference type="EMBL" id="AFK50934.1"/>
    </source>
</evidence>
<dbReference type="InParanoid" id="I3TDU6"/>
<dbReference type="AlphaFoldDB" id="I3TDU6"/>
<dbReference type="STRING" id="1184251.TCELL_0509"/>
<dbReference type="InterPro" id="IPR012675">
    <property type="entry name" value="Beta-grasp_dom_sf"/>
</dbReference>
<sequence length="61" mass="6528">MRITGEGERVVENVSSVRELLAKVGLVGEEVVVLRNGVILTEDDELSDGDEVIVYVVKSGG</sequence>
<dbReference type="HOGENOM" id="CLU_114601_9_4_2"/>
<keyword evidence="2" id="KW-1185">Reference proteome</keyword>
<dbReference type="InterPro" id="IPR003749">
    <property type="entry name" value="ThiS/MoaD-like"/>
</dbReference>
<dbReference type="eggNOG" id="arCOG00535">
    <property type="taxonomic scope" value="Archaea"/>
</dbReference>
<organism evidence="1 2">
    <name type="scientific">Thermogladius calderae (strain DSM 22663 / VKM B-2946 / 1633)</name>
    <dbReference type="NCBI Taxonomy" id="1184251"/>
    <lineage>
        <taxon>Archaea</taxon>
        <taxon>Thermoproteota</taxon>
        <taxon>Thermoprotei</taxon>
        <taxon>Desulfurococcales</taxon>
        <taxon>Desulfurococcaceae</taxon>
        <taxon>Thermogladius</taxon>
    </lineage>
</organism>
<dbReference type="Proteomes" id="UP000005270">
    <property type="component" value="Chromosome"/>
</dbReference>
<name>I3TDU6_THEC1</name>
<protein>
    <recommendedName>
        <fullName evidence="3">Thiamine biosynthesis protein ThiS</fullName>
    </recommendedName>
</protein>
<gene>
    <name evidence="1" type="ordered locus">TCELL_0509</name>
</gene>
<dbReference type="InterPro" id="IPR016155">
    <property type="entry name" value="Mopterin_synth/thiamin_S_b"/>
</dbReference>
<dbReference type="Pfam" id="PF02597">
    <property type="entry name" value="ThiS"/>
    <property type="match status" value="1"/>
</dbReference>
<proteinExistence type="predicted"/>
<evidence type="ECO:0008006" key="3">
    <source>
        <dbReference type="Google" id="ProtNLM"/>
    </source>
</evidence>
<accession>I3TDU6</accession>
<dbReference type="Gene3D" id="3.10.20.30">
    <property type="match status" value="1"/>
</dbReference>
<reference evidence="1 2" key="1">
    <citation type="journal article" date="2012" name="J. Bacteriol.">
        <title>Complete genome sequence of the hyperthermophilic cellulolytic Crenarchaeon 'Thermogladius cellulolyticus' 1633.</title>
        <authorList>
            <person name="Mardanov A.V."/>
            <person name="Kochetkova T.V."/>
            <person name="Beletsky A.V."/>
            <person name="Bonch-Osmolovskaya E.A."/>
            <person name="Ravin N.V."/>
            <person name="Skryabin K.G."/>
        </authorList>
    </citation>
    <scope>NUCLEOTIDE SEQUENCE [LARGE SCALE GENOMIC DNA]</scope>
    <source>
        <strain evidence="2">DSM 22663 / VKM B-2946 / 1633</strain>
    </source>
</reference>
<dbReference type="EMBL" id="CP003531">
    <property type="protein sequence ID" value="AFK50934.1"/>
    <property type="molecule type" value="Genomic_DNA"/>
</dbReference>
<dbReference type="SUPFAM" id="SSF54285">
    <property type="entry name" value="MoaD/ThiS"/>
    <property type="match status" value="1"/>
</dbReference>
<evidence type="ECO:0000313" key="2">
    <source>
        <dbReference type="Proteomes" id="UP000005270"/>
    </source>
</evidence>
<dbReference type="KEGG" id="thg:TCELL_0509"/>